<proteinExistence type="predicted"/>
<protein>
    <submittedName>
        <fullName evidence="1">Phytanoyl-CoA dioxygenase</fullName>
    </submittedName>
</protein>
<dbReference type="PANTHER" id="PTHR40470:SF1">
    <property type="entry name" value="PHYTANOYL-COA DIOXYGENASE FAMILY PROTEIN (AFU_ORTHOLOGUE AFUA_2G15850)"/>
    <property type="match status" value="1"/>
</dbReference>
<dbReference type="VEuPathDB" id="FungiDB:BDBG_08523"/>
<dbReference type="SUPFAM" id="SSF51197">
    <property type="entry name" value="Clavaminate synthase-like"/>
    <property type="match status" value="1"/>
</dbReference>
<dbReference type="PANTHER" id="PTHR40470">
    <property type="entry name" value="PHYTANOYL-COA DIOXYGENASE FAMILY PROTEIN (AFU_ORTHOLOGUE AFUA_2G15850)"/>
    <property type="match status" value="1"/>
</dbReference>
<organism evidence="1 2">
    <name type="scientific">Blastomyces gilchristii (strain SLH14081)</name>
    <name type="common">Blastomyces dermatitidis</name>
    <dbReference type="NCBI Taxonomy" id="559298"/>
    <lineage>
        <taxon>Eukaryota</taxon>
        <taxon>Fungi</taxon>
        <taxon>Dikarya</taxon>
        <taxon>Ascomycota</taxon>
        <taxon>Pezizomycotina</taxon>
        <taxon>Eurotiomycetes</taxon>
        <taxon>Eurotiomycetidae</taxon>
        <taxon>Onygenales</taxon>
        <taxon>Ajellomycetaceae</taxon>
        <taxon>Blastomyces</taxon>
    </lineage>
</organism>
<dbReference type="KEGG" id="bgh:BDBG_08523"/>
<keyword evidence="1" id="KW-0560">Oxidoreductase</keyword>
<dbReference type="GO" id="GO:0051213">
    <property type="term" value="F:dioxygenase activity"/>
    <property type="evidence" value="ECO:0007669"/>
    <property type="project" value="UniProtKB-KW"/>
</dbReference>
<name>A0A179UYY2_BLAGS</name>
<reference evidence="2" key="1">
    <citation type="journal article" date="2015" name="PLoS Genet.">
        <title>The dynamic genome and transcriptome of the human fungal pathogen Blastomyces and close relative Emmonsia.</title>
        <authorList>
            <person name="Munoz J.F."/>
            <person name="Gauthier G.M."/>
            <person name="Desjardins C.A."/>
            <person name="Gallo J.E."/>
            <person name="Holder J."/>
            <person name="Sullivan T.D."/>
            <person name="Marty A.J."/>
            <person name="Carmen J.C."/>
            <person name="Chen Z."/>
            <person name="Ding L."/>
            <person name="Gujja S."/>
            <person name="Magrini V."/>
            <person name="Misas E."/>
            <person name="Mitreva M."/>
            <person name="Priest M."/>
            <person name="Saif S."/>
            <person name="Whiston E.A."/>
            <person name="Young S."/>
            <person name="Zeng Q."/>
            <person name="Goldman W.E."/>
            <person name="Mardis E.R."/>
            <person name="Taylor J.W."/>
            <person name="McEwen J.G."/>
            <person name="Clay O.K."/>
            <person name="Klein B.S."/>
            <person name="Cuomo C.A."/>
        </authorList>
    </citation>
    <scope>NUCLEOTIDE SEQUENCE [LARGE SCALE GENOMIC DNA]</scope>
    <source>
        <strain evidence="2">SLH14081</strain>
    </source>
</reference>
<evidence type="ECO:0000313" key="2">
    <source>
        <dbReference type="Proteomes" id="UP000002038"/>
    </source>
</evidence>
<accession>A0A179UYY2</accession>
<keyword evidence="1" id="KW-0223">Dioxygenase</keyword>
<keyword evidence="2" id="KW-1185">Reference proteome</keyword>
<dbReference type="Proteomes" id="UP000002038">
    <property type="component" value="Unassembled WGS sequence"/>
</dbReference>
<dbReference type="InterPro" id="IPR008775">
    <property type="entry name" value="Phytyl_CoA_dOase-like"/>
</dbReference>
<dbReference type="Gene3D" id="2.60.120.620">
    <property type="entry name" value="q2cbj1_9rhob like domain"/>
    <property type="match status" value="1"/>
</dbReference>
<dbReference type="STRING" id="559298.A0A179UYY2"/>
<dbReference type="AlphaFoldDB" id="A0A179UYY2"/>
<evidence type="ECO:0000313" key="1">
    <source>
        <dbReference type="EMBL" id="OAT13296.1"/>
    </source>
</evidence>
<dbReference type="GeneID" id="8501652"/>
<dbReference type="RefSeq" id="XP_002621151.1">
    <property type="nucleotide sequence ID" value="XM_002621105.1"/>
</dbReference>
<gene>
    <name evidence="1" type="ORF">BDBG_08523</name>
</gene>
<sequence>MISPPNPTPHLTALQRDGYVVIPNLLSPSQLTALRAAASHASDLGRTGKWPHIRTVPKQFPPWPSTPPPASEGGIWGVQHLMHPEMPGRDEFAKLYFSPRVLAIVEELVGVPPPSSANSRGSDEKEPLTMELLNLLVAPTHVPFALRWHRDDIPTPPSLGPEDELAALKLKSPPGRPQSHAQYNIPLYDDASLIVVPGSHRRARTQTEREADPYEDNLPGQLVVKLAAGDAVFYDSNIWHRGVYGAMDPEVKGEDGLPKGLRLTVHGSVGLAVDNDGDVGGEAADMKTPKENVRAQVVLQHGVGFWINREDAAFSGLEGEVKERAERMRKRLIEMGSGEGVGYALEG</sequence>
<dbReference type="Pfam" id="PF05721">
    <property type="entry name" value="PhyH"/>
    <property type="match status" value="1"/>
</dbReference>
<dbReference type="OrthoDB" id="2106152at2759"/>
<dbReference type="EMBL" id="GG657471">
    <property type="protein sequence ID" value="OAT13296.1"/>
    <property type="molecule type" value="Genomic_DNA"/>
</dbReference>